<comment type="similarity">
    <text evidence="1">Belongs to the class-III pyridoxal-phosphate-dependent aminotransferase family.</text>
</comment>
<feature type="compositionally biased region" description="Polar residues" evidence="3">
    <location>
        <begin position="9"/>
        <end position="20"/>
    </location>
</feature>
<dbReference type="CDD" id="cd00610">
    <property type="entry name" value="OAT_like"/>
    <property type="match status" value="1"/>
</dbReference>
<dbReference type="InterPro" id="IPR015421">
    <property type="entry name" value="PyrdxlP-dep_Trfase_major"/>
</dbReference>
<dbReference type="PANTHER" id="PTHR43094:SF1">
    <property type="entry name" value="AMINOTRANSFERASE CLASS-III"/>
    <property type="match status" value="1"/>
</dbReference>
<dbReference type="Gene3D" id="3.40.640.10">
    <property type="entry name" value="Type I PLP-dependent aspartate aminotransferase-like (Major domain)"/>
    <property type="match status" value="1"/>
</dbReference>
<gene>
    <name evidence="4" type="ORF">METZ01_LOCUS41073</name>
</gene>
<dbReference type="NCBIfam" id="NF004755">
    <property type="entry name" value="PRK06082.1"/>
    <property type="match status" value="1"/>
</dbReference>
<evidence type="ECO:0008006" key="5">
    <source>
        <dbReference type="Google" id="ProtNLM"/>
    </source>
</evidence>
<dbReference type="PANTHER" id="PTHR43094">
    <property type="entry name" value="AMINOTRANSFERASE"/>
    <property type="match status" value="1"/>
</dbReference>
<dbReference type="SUPFAM" id="SSF53383">
    <property type="entry name" value="PLP-dependent transferases"/>
    <property type="match status" value="1"/>
</dbReference>
<dbReference type="Gene3D" id="3.90.1150.10">
    <property type="entry name" value="Aspartate Aminotransferase, domain 1"/>
    <property type="match status" value="1"/>
</dbReference>
<dbReference type="PIRSF" id="PIRSF000521">
    <property type="entry name" value="Transaminase_4ab_Lys_Orn"/>
    <property type="match status" value="1"/>
</dbReference>
<feature type="compositionally biased region" description="Basic and acidic residues" evidence="3">
    <location>
        <begin position="21"/>
        <end position="33"/>
    </location>
</feature>
<dbReference type="InterPro" id="IPR015422">
    <property type="entry name" value="PyrdxlP-dep_Trfase_small"/>
</dbReference>
<name>A0A381RBI4_9ZZZZ</name>
<organism evidence="4">
    <name type="scientific">marine metagenome</name>
    <dbReference type="NCBI Taxonomy" id="408172"/>
    <lineage>
        <taxon>unclassified sequences</taxon>
        <taxon>metagenomes</taxon>
        <taxon>ecological metagenomes</taxon>
    </lineage>
</organism>
<keyword evidence="2" id="KW-0663">Pyridoxal phosphate</keyword>
<dbReference type="GO" id="GO:0008483">
    <property type="term" value="F:transaminase activity"/>
    <property type="evidence" value="ECO:0007669"/>
    <property type="project" value="InterPro"/>
</dbReference>
<protein>
    <recommendedName>
        <fullName evidence="5">Aspartate aminotransferase family protein</fullName>
    </recommendedName>
</protein>
<dbReference type="Pfam" id="PF00202">
    <property type="entry name" value="Aminotran_3"/>
    <property type="match status" value="1"/>
</dbReference>
<sequence>MKNKKVQRPTLSEGESNTSKNRSEWEAKTHTPETRAILEEDARCFMRQSVSSPCLSVVAKAEGAYIEDTNGMRYLDFHGNNVHHIGYGHPGLKKAIADQMNDLPFAPRRFACESALALAKKLVEISPGELSKVLFTTGGSDAIEVALKIARAMTGRHKTISFWDAFHGAGFGAASIGGEQFFRSHVIGPLLSGTEHVAPFACYRCPYGYPDLNGEAQTEICKTTCANFVRYVLEKEGDVAAVIAEPARAVPYLPPEGYWEAVRQACNDNGALLIFDEIPTGLGKTGKMFACEHDAVIPDILVLGKALGGGILPIAAVLAKAELDVGGEFAFGHYTHEKNPVTAKAALTTIEIIEREGLVENAAKLGKYMLEQLNLLKKEHSTIGDVRGRGLLIGVELVLDQKEKTPADDLAEDVLYRCLGKGLSFKITMGNVLTLTPPLVINKKQIDLSLSIIKESLSEAEKLLD</sequence>
<proteinExistence type="inferred from homology"/>
<evidence type="ECO:0000256" key="3">
    <source>
        <dbReference type="SAM" id="MobiDB-lite"/>
    </source>
</evidence>
<evidence type="ECO:0000313" key="4">
    <source>
        <dbReference type="EMBL" id="SUZ88219.1"/>
    </source>
</evidence>
<dbReference type="InterPro" id="IPR005814">
    <property type="entry name" value="Aminotrans_3"/>
</dbReference>
<dbReference type="GO" id="GO:0030170">
    <property type="term" value="F:pyridoxal phosphate binding"/>
    <property type="evidence" value="ECO:0007669"/>
    <property type="project" value="InterPro"/>
</dbReference>
<feature type="region of interest" description="Disordered" evidence="3">
    <location>
        <begin position="1"/>
        <end position="33"/>
    </location>
</feature>
<evidence type="ECO:0000256" key="2">
    <source>
        <dbReference type="ARBA" id="ARBA00022898"/>
    </source>
</evidence>
<accession>A0A381RBI4</accession>
<evidence type="ECO:0000256" key="1">
    <source>
        <dbReference type="ARBA" id="ARBA00008954"/>
    </source>
</evidence>
<dbReference type="AlphaFoldDB" id="A0A381RBI4"/>
<reference evidence="4" key="1">
    <citation type="submission" date="2018-05" db="EMBL/GenBank/DDBJ databases">
        <authorList>
            <person name="Lanie J.A."/>
            <person name="Ng W.-L."/>
            <person name="Kazmierczak K.M."/>
            <person name="Andrzejewski T.M."/>
            <person name="Davidsen T.M."/>
            <person name="Wayne K.J."/>
            <person name="Tettelin H."/>
            <person name="Glass J.I."/>
            <person name="Rusch D."/>
            <person name="Podicherti R."/>
            <person name="Tsui H.-C.T."/>
            <person name="Winkler M.E."/>
        </authorList>
    </citation>
    <scope>NUCLEOTIDE SEQUENCE</scope>
</reference>
<dbReference type="EMBL" id="UINC01001760">
    <property type="protein sequence ID" value="SUZ88219.1"/>
    <property type="molecule type" value="Genomic_DNA"/>
</dbReference>
<dbReference type="InterPro" id="IPR015424">
    <property type="entry name" value="PyrdxlP-dep_Trfase"/>
</dbReference>